<organism evidence="1 2">
    <name type="scientific">Levilactobacillus parabrevis ATCC 53295</name>
    <dbReference type="NCBI Taxonomy" id="1267003"/>
    <lineage>
        <taxon>Bacteria</taxon>
        <taxon>Bacillati</taxon>
        <taxon>Bacillota</taxon>
        <taxon>Bacilli</taxon>
        <taxon>Lactobacillales</taxon>
        <taxon>Lactobacillaceae</taxon>
        <taxon>Levilactobacillus</taxon>
    </lineage>
</organism>
<dbReference type="PATRIC" id="fig|1267003.4.peg.1748"/>
<proteinExistence type="predicted"/>
<gene>
    <name evidence="1" type="ORF">FD07_GL001658</name>
</gene>
<dbReference type="AlphaFoldDB" id="A0A0R1GR16"/>
<comment type="caution">
    <text evidence="1">The sequence shown here is derived from an EMBL/GenBank/DDBJ whole genome shotgun (WGS) entry which is preliminary data.</text>
</comment>
<keyword evidence="2" id="KW-1185">Reference proteome</keyword>
<dbReference type="Proteomes" id="UP000051176">
    <property type="component" value="Unassembled WGS sequence"/>
</dbReference>
<name>A0A0R1GR16_9LACO</name>
<evidence type="ECO:0000313" key="2">
    <source>
        <dbReference type="Proteomes" id="UP000051176"/>
    </source>
</evidence>
<reference evidence="1 2" key="1">
    <citation type="journal article" date="2015" name="Genome Announc.">
        <title>Expanding the biotechnology potential of lactobacilli through comparative genomics of 213 strains and associated genera.</title>
        <authorList>
            <person name="Sun Z."/>
            <person name="Harris H.M."/>
            <person name="McCann A."/>
            <person name="Guo C."/>
            <person name="Argimon S."/>
            <person name="Zhang W."/>
            <person name="Yang X."/>
            <person name="Jeffery I.B."/>
            <person name="Cooney J.C."/>
            <person name="Kagawa T.F."/>
            <person name="Liu W."/>
            <person name="Song Y."/>
            <person name="Salvetti E."/>
            <person name="Wrobel A."/>
            <person name="Rasinkangas P."/>
            <person name="Parkhill J."/>
            <person name="Rea M.C."/>
            <person name="O'Sullivan O."/>
            <person name="Ritari J."/>
            <person name="Douillard F.P."/>
            <person name="Paul Ross R."/>
            <person name="Yang R."/>
            <person name="Briner A.E."/>
            <person name="Felis G.E."/>
            <person name="de Vos W.M."/>
            <person name="Barrangou R."/>
            <person name="Klaenhammer T.R."/>
            <person name="Caufield P.W."/>
            <person name="Cui Y."/>
            <person name="Zhang H."/>
            <person name="O'Toole P.W."/>
        </authorList>
    </citation>
    <scope>NUCLEOTIDE SEQUENCE [LARGE SCALE GENOMIC DNA]</scope>
    <source>
        <strain evidence="1 2">ATCC 53295</strain>
    </source>
</reference>
<evidence type="ECO:0000313" key="1">
    <source>
        <dbReference type="EMBL" id="KRK34899.1"/>
    </source>
</evidence>
<dbReference type="OrthoDB" id="2324158at2"/>
<dbReference type="RefSeq" id="WP_020090243.1">
    <property type="nucleotide sequence ID" value="NZ_AZCZ01000042.1"/>
</dbReference>
<protein>
    <submittedName>
        <fullName evidence="1">Uncharacterized protein</fullName>
    </submittedName>
</protein>
<sequence>MVNPLTRGLRPELRSQIERENVIDFTKLQLEDVTRRIPTGEPELDWQSVVFIKNFRQTNLAADSVVVTMRDGFFRAALTPKALANLILMSTNMAWLNMGSYVKMLGLSEPLPIVSGKLRVVATEQPKHGGHNSWVGLQFVDNINAVWGKKQVRAQLDNGMEIIFSDSAARLRKKNDETLRIAHQMTTEFQYTQHHALSVDALLTQEEYDGQAAIEFHQRYLLVSGLNLMGISESQVDVTLLLKRLRQGNKEALHFDDERFQA</sequence>
<dbReference type="eggNOG" id="ENOG5030BP4">
    <property type="taxonomic scope" value="Bacteria"/>
</dbReference>
<dbReference type="EMBL" id="AZCZ01000042">
    <property type="protein sequence ID" value="KRK34899.1"/>
    <property type="molecule type" value="Genomic_DNA"/>
</dbReference>
<accession>A0A0R1GR16</accession>